<dbReference type="PRINTS" id="PR00099">
    <property type="entry name" value="CPSGATASE"/>
</dbReference>
<feature type="compositionally biased region" description="Basic residues" evidence="5">
    <location>
        <begin position="195"/>
        <end position="204"/>
    </location>
</feature>
<evidence type="ECO:0000256" key="3">
    <source>
        <dbReference type="ARBA" id="ARBA00022679"/>
    </source>
</evidence>
<evidence type="ECO:0000259" key="8">
    <source>
        <dbReference type="Pfam" id="PF04715"/>
    </source>
</evidence>
<dbReference type="InterPro" id="IPR015890">
    <property type="entry name" value="Chorismate_C"/>
</dbReference>
<evidence type="ECO:0000313" key="9">
    <source>
        <dbReference type="EMBL" id="GIH05148.1"/>
    </source>
</evidence>
<dbReference type="GO" id="GO:0005737">
    <property type="term" value="C:cytoplasm"/>
    <property type="evidence" value="ECO:0007669"/>
    <property type="project" value="TreeGrafter"/>
</dbReference>
<reference evidence="9" key="1">
    <citation type="submission" date="2021-01" db="EMBL/GenBank/DDBJ databases">
        <title>Whole genome shotgun sequence of Rhizocola hellebori NBRC 109834.</title>
        <authorList>
            <person name="Komaki H."/>
            <person name="Tamura T."/>
        </authorList>
    </citation>
    <scope>NUCLEOTIDE SEQUENCE</scope>
    <source>
        <strain evidence="9">NBRC 109834</strain>
    </source>
</reference>
<dbReference type="PROSITE" id="PS51273">
    <property type="entry name" value="GATASE_TYPE_1"/>
    <property type="match status" value="1"/>
</dbReference>
<evidence type="ECO:0000256" key="4">
    <source>
        <dbReference type="ARBA" id="ARBA00022962"/>
    </source>
</evidence>
<feature type="region of interest" description="Disordered" evidence="5">
    <location>
        <begin position="195"/>
        <end position="218"/>
    </location>
</feature>
<dbReference type="EC" id="2.6.1.85" evidence="2"/>
<dbReference type="PRINTS" id="PR00097">
    <property type="entry name" value="ANTSNTHASEII"/>
</dbReference>
<evidence type="ECO:0000313" key="10">
    <source>
        <dbReference type="Proteomes" id="UP000612899"/>
    </source>
</evidence>
<dbReference type="Pfam" id="PF04715">
    <property type="entry name" value="Anth_synt_I_N"/>
    <property type="match status" value="1"/>
</dbReference>
<gene>
    <name evidence="9" type="ORF">Rhe02_32150</name>
</gene>
<dbReference type="InterPro" id="IPR019999">
    <property type="entry name" value="Anth_synth_I-like"/>
</dbReference>
<organism evidence="9 10">
    <name type="scientific">Rhizocola hellebori</name>
    <dbReference type="NCBI Taxonomy" id="1392758"/>
    <lineage>
        <taxon>Bacteria</taxon>
        <taxon>Bacillati</taxon>
        <taxon>Actinomycetota</taxon>
        <taxon>Actinomycetes</taxon>
        <taxon>Micromonosporales</taxon>
        <taxon>Micromonosporaceae</taxon>
        <taxon>Rhizocola</taxon>
    </lineage>
</organism>
<dbReference type="InterPro" id="IPR017926">
    <property type="entry name" value="GATASE"/>
</dbReference>
<dbReference type="RefSeq" id="WP_203909020.1">
    <property type="nucleotide sequence ID" value="NZ_BONY01000017.1"/>
</dbReference>
<dbReference type="InterPro" id="IPR005802">
    <property type="entry name" value="ADC_synth_comp_1"/>
</dbReference>
<evidence type="ECO:0000256" key="1">
    <source>
        <dbReference type="ARBA" id="ARBA00005970"/>
    </source>
</evidence>
<evidence type="ECO:0000259" key="7">
    <source>
        <dbReference type="Pfam" id="PF00425"/>
    </source>
</evidence>
<name>A0A8J3Q6V4_9ACTN</name>
<feature type="domain" description="Glutamine amidotransferase" evidence="6">
    <location>
        <begin position="5"/>
        <end position="186"/>
    </location>
</feature>
<evidence type="ECO:0000256" key="5">
    <source>
        <dbReference type="SAM" id="MobiDB-lite"/>
    </source>
</evidence>
<dbReference type="GO" id="GO:0008153">
    <property type="term" value="P:4-aminobenzoate biosynthetic process"/>
    <property type="evidence" value="ECO:0007669"/>
    <property type="project" value="TreeGrafter"/>
</dbReference>
<evidence type="ECO:0000256" key="2">
    <source>
        <dbReference type="ARBA" id="ARBA00013139"/>
    </source>
</evidence>
<dbReference type="Pfam" id="PF00117">
    <property type="entry name" value="GATase"/>
    <property type="match status" value="1"/>
</dbReference>
<accession>A0A8J3Q6V4</accession>
<comment type="caution">
    <text evidence="9">The sequence shown here is derived from an EMBL/GenBank/DDBJ whole genome shotgun (WGS) entry which is preliminary data.</text>
</comment>
<dbReference type="InterPro" id="IPR006805">
    <property type="entry name" value="Anth_synth_I_N"/>
</dbReference>
<dbReference type="CDD" id="cd01743">
    <property type="entry name" value="GATase1_Anthranilate_Synthase"/>
    <property type="match status" value="1"/>
</dbReference>
<dbReference type="Gene3D" id="3.40.50.880">
    <property type="match status" value="1"/>
</dbReference>
<dbReference type="NCBIfam" id="TIGR00553">
    <property type="entry name" value="pabB"/>
    <property type="match status" value="1"/>
</dbReference>
<dbReference type="Proteomes" id="UP000612899">
    <property type="component" value="Unassembled WGS sequence"/>
</dbReference>
<keyword evidence="10" id="KW-1185">Reference proteome</keyword>
<feature type="domain" description="Chorismate-utilising enzyme C-terminal" evidence="7">
    <location>
        <begin position="436"/>
        <end position="689"/>
    </location>
</feature>
<dbReference type="FunFam" id="3.40.50.880:FF:000003">
    <property type="entry name" value="Anthranilate synthase component II"/>
    <property type="match status" value="1"/>
</dbReference>
<dbReference type="GO" id="GO:0000162">
    <property type="term" value="P:L-tryptophan biosynthetic process"/>
    <property type="evidence" value="ECO:0007669"/>
    <property type="project" value="TreeGrafter"/>
</dbReference>
<dbReference type="InterPro" id="IPR005801">
    <property type="entry name" value="ADC_synthase"/>
</dbReference>
<dbReference type="NCBIfam" id="TIGR00566">
    <property type="entry name" value="trpG_papA"/>
    <property type="match status" value="1"/>
</dbReference>
<dbReference type="Gene3D" id="3.60.120.10">
    <property type="entry name" value="Anthranilate synthase"/>
    <property type="match status" value="1"/>
</dbReference>
<keyword evidence="4" id="KW-0315">Glutamine amidotransferase</keyword>
<evidence type="ECO:0000259" key="6">
    <source>
        <dbReference type="Pfam" id="PF00117"/>
    </source>
</evidence>
<proteinExistence type="inferred from homology"/>
<dbReference type="PANTHER" id="PTHR11236:SF18">
    <property type="entry name" value="AMINODEOXYCHORISMATE SYNTHASE"/>
    <property type="match status" value="1"/>
</dbReference>
<dbReference type="PRINTS" id="PR00096">
    <property type="entry name" value="GATASE"/>
</dbReference>
<dbReference type="AlphaFoldDB" id="A0A8J3Q6V4"/>
<dbReference type="InterPro" id="IPR029062">
    <property type="entry name" value="Class_I_gatase-like"/>
</dbReference>
<sequence length="712" mass="78002">MTRTLLVDNYDSYTYNLFQLIAGVNGIDPVVVHNDDPRTATLDVRDFDNVVISPGPGSPDRERDFGVSARIIAEAQVPILGVCLGHQGIGYGFGADVVRAPAPRHGHLTAVRHEGTGVFSGLPQNFTAVRYHSLCVEDLPDDLIPTAWAEDGVLMGLRHTGLPLWGVQFHPESIATEYGRAMMANFQRITKRFHRRSSTPRLRRNAATAAASSALSTPEGAVEKQGNFRLRVYSLGYAVDGQAAFEQNFSSSPYAFWLDSARVEPVLSRFSFLGDASGPLSEVVRYRIEDAEVEVTASGQPPRRVAGDIFGYLQQALKHRRVFTDALPFDFNCGYVGYFGYELKADLGSVNRHRSPTADSCWIFADRLIVIDHEQQTTYLVCLTDGSAAIERESQVWLSDIAAGLLALPRHEAGEPPRPPATDSSILERYLVRPGDRYVRDVLACQEQLVAGESYEICLTDNLLLPRPDDGFSFYAAMRRYNPAPYAAYLRLGEVEVACSSPERFLRLGRDRVVETKPIKGTAPRGATAEDDQRLLRELANSPKTRAENLMIVDLLRNDLGRVCEIGSVVVPKLMATETYASVHQLVSTIQGRLRPDLDIIDCIRACFPGGSMTGAPKLRTLEIIDTLETEARGIYSGAIGFLAVNGTADLNIVIRTAVMTGEWMRVGAGGAIVLDSDPLDEYQEMLLKAAAPLRAMLAGALEGGDAGDHSR</sequence>
<dbReference type="SUPFAM" id="SSF56322">
    <property type="entry name" value="ADC synthase"/>
    <property type="match status" value="1"/>
</dbReference>
<dbReference type="InterPro" id="IPR006221">
    <property type="entry name" value="TrpG/PapA_dom"/>
</dbReference>
<dbReference type="GO" id="GO:0009396">
    <property type="term" value="P:folic acid-containing compound biosynthetic process"/>
    <property type="evidence" value="ECO:0007669"/>
    <property type="project" value="InterPro"/>
</dbReference>
<feature type="domain" description="Anthranilate synthase component I N-terminal" evidence="8">
    <location>
        <begin position="248"/>
        <end position="380"/>
    </location>
</feature>
<dbReference type="SUPFAM" id="SSF52317">
    <property type="entry name" value="Class I glutamine amidotransferase-like"/>
    <property type="match status" value="1"/>
</dbReference>
<dbReference type="PANTHER" id="PTHR11236">
    <property type="entry name" value="AMINOBENZOATE/ANTHRANILATE SYNTHASE"/>
    <property type="match status" value="1"/>
</dbReference>
<comment type="similarity">
    <text evidence="1">In the C-terminal section; belongs to the anthranilate synthase component I family.</text>
</comment>
<keyword evidence="3" id="KW-0808">Transferase</keyword>
<feature type="compositionally biased region" description="Low complexity" evidence="5">
    <location>
        <begin position="205"/>
        <end position="218"/>
    </location>
</feature>
<dbReference type="EMBL" id="BONY01000017">
    <property type="protein sequence ID" value="GIH05148.1"/>
    <property type="molecule type" value="Genomic_DNA"/>
</dbReference>
<protein>
    <recommendedName>
        <fullName evidence="2">aminodeoxychorismate synthase</fullName>
        <ecNumber evidence="2">2.6.1.85</ecNumber>
    </recommendedName>
</protein>
<dbReference type="Pfam" id="PF00425">
    <property type="entry name" value="Chorismate_bind"/>
    <property type="match status" value="1"/>
</dbReference>
<dbReference type="GO" id="GO:0046820">
    <property type="term" value="F:4-amino-4-deoxychorismate synthase activity"/>
    <property type="evidence" value="ECO:0007669"/>
    <property type="project" value="UniProtKB-EC"/>
</dbReference>